<evidence type="ECO:0000259" key="5">
    <source>
        <dbReference type="Pfam" id="PF01420"/>
    </source>
</evidence>
<proteinExistence type="inferred from homology"/>
<dbReference type="PANTHER" id="PTHR30408">
    <property type="entry name" value="TYPE-1 RESTRICTION ENZYME ECOKI SPECIFICITY PROTEIN"/>
    <property type="match status" value="1"/>
</dbReference>
<dbReference type="InterPro" id="IPR000055">
    <property type="entry name" value="Restrct_endonuc_typeI_TRD"/>
</dbReference>
<reference evidence="6" key="1">
    <citation type="submission" date="2019-08" db="EMBL/GenBank/DDBJ databases">
        <authorList>
            <person name="Kucharzyk K."/>
            <person name="Murdoch R.W."/>
            <person name="Higgins S."/>
            <person name="Loffler F."/>
        </authorList>
    </citation>
    <scope>NUCLEOTIDE SEQUENCE</scope>
</reference>
<keyword evidence="2" id="KW-0680">Restriction system</keyword>
<dbReference type="InterPro" id="IPR044946">
    <property type="entry name" value="Restrct_endonuc_typeI_TRD_sf"/>
</dbReference>
<name>A0A645BRS2_9ZZZZ</name>
<dbReference type="Gene3D" id="1.10.287.1120">
    <property type="entry name" value="Bipartite methylase S protein"/>
    <property type="match status" value="1"/>
</dbReference>
<dbReference type="PANTHER" id="PTHR30408:SF12">
    <property type="entry name" value="TYPE I RESTRICTION ENZYME MJAVIII SPECIFICITY SUBUNIT"/>
    <property type="match status" value="1"/>
</dbReference>
<evidence type="ECO:0000256" key="2">
    <source>
        <dbReference type="ARBA" id="ARBA00022747"/>
    </source>
</evidence>
<gene>
    <name evidence="6" type="ORF">SDC9_115061</name>
</gene>
<dbReference type="GO" id="GO:0003677">
    <property type="term" value="F:DNA binding"/>
    <property type="evidence" value="ECO:0007669"/>
    <property type="project" value="UniProtKB-KW"/>
</dbReference>
<dbReference type="Pfam" id="PF01420">
    <property type="entry name" value="Methylase_S"/>
    <property type="match status" value="1"/>
</dbReference>
<organism evidence="6">
    <name type="scientific">bioreactor metagenome</name>
    <dbReference type="NCBI Taxonomy" id="1076179"/>
    <lineage>
        <taxon>unclassified sequences</taxon>
        <taxon>metagenomes</taxon>
        <taxon>ecological metagenomes</taxon>
    </lineage>
</organism>
<dbReference type="EMBL" id="VSSQ01022079">
    <property type="protein sequence ID" value="MPM68130.1"/>
    <property type="molecule type" value="Genomic_DNA"/>
</dbReference>
<evidence type="ECO:0000256" key="4">
    <source>
        <dbReference type="SAM" id="Coils"/>
    </source>
</evidence>
<evidence type="ECO:0000256" key="3">
    <source>
        <dbReference type="ARBA" id="ARBA00023125"/>
    </source>
</evidence>
<sequence>MQKLLDPNSGVRLPGFEGSKWTKSTIGTLFEIGSSLSVPREQLSDDGIPYLHYGDVHSNRTGIVDIEKDGIPKLRTENVQEKFFLDDGDVVFVDASEDYDGVSKYVVIRNDKGHPFLAGLHTLPAHSKTGALSFGFKRYCFMSSKIKKQFAFYASGMKVLGLNKASLSKIEIEYPSLKEQTAIASILSAADCEIDLLEQELEAWQQKRKALMQLLLTGLVRV</sequence>
<comment type="similarity">
    <text evidence="1">Belongs to the type-I restriction system S methylase family.</text>
</comment>
<dbReference type="InterPro" id="IPR052021">
    <property type="entry name" value="Type-I_RS_S_subunit"/>
</dbReference>
<dbReference type="AlphaFoldDB" id="A0A645BRS2"/>
<dbReference type="GO" id="GO:0009307">
    <property type="term" value="P:DNA restriction-modification system"/>
    <property type="evidence" value="ECO:0007669"/>
    <property type="project" value="UniProtKB-KW"/>
</dbReference>
<keyword evidence="4" id="KW-0175">Coiled coil</keyword>
<comment type="caution">
    <text evidence="6">The sequence shown here is derived from an EMBL/GenBank/DDBJ whole genome shotgun (WGS) entry which is preliminary data.</text>
</comment>
<dbReference type="SUPFAM" id="SSF116734">
    <property type="entry name" value="DNA methylase specificity domain"/>
    <property type="match status" value="1"/>
</dbReference>
<evidence type="ECO:0000313" key="6">
    <source>
        <dbReference type="EMBL" id="MPM68130.1"/>
    </source>
</evidence>
<protein>
    <recommendedName>
        <fullName evidence="5">Type I restriction modification DNA specificity domain-containing protein</fullName>
    </recommendedName>
</protein>
<dbReference type="Gene3D" id="3.90.220.20">
    <property type="entry name" value="DNA methylase specificity domains"/>
    <property type="match status" value="1"/>
</dbReference>
<feature type="coiled-coil region" evidence="4">
    <location>
        <begin position="187"/>
        <end position="214"/>
    </location>
</feature>
<keyword evidence="3" id="KW-0238">DNA-binding</keyword>
<feature type="domain" description="Type I restriction modification DNA specificity" evidence="5">
    <location>
        <begin position="19"/>
        <end position="202"/>
    </location>
</feature>
<evidence type="ECO:0000256" key="1">
    <source>
        <dbReference type="ARBA" id="ARBA00010923"/>
    </source>
</evidence>
<accession>A0A645BRS2</accession>